<name>A0AAV1EXS6_XYRNO</name>
<evidence type="ECO:0000313" key="2">
    <source>
        <dbReference type="EMBL" id="CAJ1053378.1"/>
    </source>
</evidence>
<feature type="region of interest" description="Disordered" evidence="1">
    <location>
        <begin position="296"/>
        <end position="340"/>
    </location>
</feature>
<protein>
    <submittedName>
        <fullName evidence="2">Uncharacterized protein LOC109137978</fullName>
    </submittedName>
</protein>
<proteinExistence type="predicted"/>
<feature type="region of interest" description="Disordered" evidence="1">
    <location>
        <begin position="359"/>
        <end position="384"/>
    </location>
</feature>
<accession>A0AAV1EXS6</accession>
<reference evidence="2" key="1">
    <citation type="submission" date="2023-08" db="EMBL/GenBank/DDBJ databases">
        <authorList>
            <person name="Alioto T."/>
            <person name="Alioto T."/>
            <person name="Gomez Garrido J."/>
        </authorList>
    </citation>
    <scope>NUCLEOTIDE SEQUENCE</scope>
</reference>
<keyword evidence="3" id="KW-1185">Reference proteome</keyword>
<gene>
    <name evidence="2" type="ORF">XNOV1_A015726</name>
</gene>
<dbReference type="AlphaFoldDB" id="A0AAV1EXS6"/>
<evidence type="ECO:0000256" key="1">
    <source>
        <dbReference type="SAM" id="MobiDB-lite"/>
    </source>
</evidence>
<evidence type="ECO:0000313" key="3">
    <source>
        <dbReference type="Proteomes" id="UP001178508"/>
    </source>
</evidence>
<organism evidence="2 3">
    <name type="scientific">Xyrichtys novacula</name>
    <name type="common">Pearly razorfish</name>
    <name type="synonym">Hemipteronotus novacula</name>
    <dbReference type="NCBI Taxonomy" id="13765"/>
    <lineage>
        <taxon>Eukaryota</taxon>
        <taxon>Metazoa</taxon>
        <taxon>Chordata</taxon>
        <taxon>Craniata</taxon>
        <taxon>Vertebrata</taxon>
        <taxon>Euteleostomi</taxon>
        <taxon>Actinopterygii</taxon>
        <taxon>Neopterygii</taxon>
        <taxon>Teleostei</taxon>
        <taxon>Neoteleostei</taxon>
        <taxon>Acanthomorphata</taxon>
        <taxon>Eupercaria</taxon>
        <taxon>Labriformes</taxon>
        <taxon>Labridae</taxon>
        <taxon>Xyrichtys</taxon>
    </lineage>
</organism>
<dbReference type="Proteomes" id="UP001178508">
    <property type="component" value="Chromosome 3"/>
</dbReference>
<feature type="compositionally biased region" description="Polar residues" evidence="1">
    <location>
        <begin position="298"/>
        <end position="311"/>
    </location>
</feature>
<sequence>MAMDEHNVSSIGRGSRLWFSQFPTMGGLGRDGHITSTPHTRPGRVGACAAADTGVGGESTFSGRDVHVLSDLVKKIGTSIGENIVSCLKSIPAVDANVTHSTTADLSRVNLTINHDSHEPRPFRGDNTDGISVCEWEEAMRLYLSKRGIVLCDQVDEVLGKLRGRACDVVTIGLRSQPSLDLKSGPQPVFDILKQHFSDSVTSFMPLADFYDTKPRPTETAVDYWIRLNKAIDIAVDGLKRQGKTLDNPSREVTVMFITHCPDTELSLVFSCKPLEEWTAAIVQVRLDEHHRKRRLQQRQSSCPANQQPDQPVSVVQCHAQSAGSAPAPQPVTTSGVSHAEGQSLEHVITLLERLLQRETFQHSRPPRSSGTGSRNKSRGPCAVCRNDNHDTVSHCRRERLCFRCFSTGHQAVFCHVAPPPDSSAAQPDGATQQEN</sequence>
<dbReference type="EMBL" id="OY660866">
    <property type="protein sequence ID" value="CAJ1053378.1"/>
    <property type="molecule type" value="Genomic_DNA"/>
</dbReference>